<dbReference type="EMBL" id="FNEV01000001">
    <property type="protein sequence ID" value="SDJ00838.1"/>
    <property type="molecule type" value="Genomic_DNA"/>
</dbReference>
<evidence type="ECO:0000313" key="1">
    <source>
        <dbReference type="EMBL" id="SDJ00838.1"/>
    </source>
</evidence>
<dbReference type="InterPro" id="IPR025619">
    <property type="entry name" value="YlzJ"/>
</dbReference>
<evidence type="ECO:0000313" key="2">
    <source>
        <dbReference type="Proteomes" id="UP000199225"/>
    </source>
</evidence>
<dbReference type="AlphaFoldDB" id="A0A1G8Q8B9"/>
<accession>A0A1G8Q8B9</accession>
<organism evidence="1 2">
    <name type="scientific">Salimicrobium halophilum</name>
    <dbReference type="NCBI Taxonomy" id="86666"/>
    <lineage>
        <taxon>Bacteria</taxon>
        <taxon>Bacillati</taxon>
        <taxon>Bacillota</taxon>
        <taxon>Bacilli</taxon>
        <taxon>Bacillales</taxon>
        <taxon>Bacillaceae</taxon>
        <taxon>Salimicrobium</taxon>
    </lineage>
</organism>
<sequence>MMHYTPLDPEDILEEEEIHEKEKAFGEKFLIFRGNRMERLISTDPNDFMNPELQPGLWLKSTDV</sequence>
<dbReference type="RefSeq" id="WP_176757395.1">
    <property type="nucleotide sequence ID" value="NZ_FNEV01000001.1"/>
</dbReference>
<proteinExistence type="predicted"/>
<gene>
    <name evidence="1" type="ORF">SAMN04490247_0450</name>
</gene>
<protein>
    <submittedName>
        <fullName evidence="1">YlzJ-like protein</fullName>
    </submittedName>
</protein>
<name>A0A1G8Q8B9_9BACI</name>
<dbReference type="Proteomes" id="UP000199225">
    <property type="component" value="Unassembled WGS sequence"/>
</dbReference>
<keyword evidence="2" id="KW-1185">Reference proteome</keyword>
<reference evidence="2" key="1">
    <citation type="submission" date="2016-10" db="EMBL/GenBank/DDBJ databases">
        <authorList>
            <person name="Varghese N."/>
            <person name="Submissions S."/>
        </authorList>
    </citation>
    <scope>NUCLEOTIDE SEQUENCE [LARGE SCALE GENOMIC DNA]</scope>
    <source>
        <strain evidence="2">DSM 4771</strain>
    </source>
</reference>
<dbReference type="STRING" id="86666.SAMN04490247_0450"/>
<dbReference type="Pfam" id="PF14035">
    <property type="entry name" value="YlzJ"/>
    <property type="match status" value="1"/>
</dbReference>